<keyword evidence="5 7" id="KW-1133">Transmembrane helix</keyword>
<dbReference type="Gene3D" id="1.10.3720.10">
    <property type="entry name" value="MetI-like"/>
    <property type="match status" value="1"/>
</dbReference>
<reference evidence="9 11" key="1">
    <citation type="submission" date="2014-04" db="EMBL/GenBank/DDBJ databases">
        <authorList>
            <person name="Bishop-Lilly K.A."/>
            <person name="Broomall S.M."/>
            <person name="Chain P.S."/>
            <person name="Chertkov O."/>
            <person name="Coyne S.R."/>
            <person name="Daligault H.E."/>
            <person name="Davenport K.W."/>
            <person name="Erkkila T."/>
            <person name="Frey K.G."/>
            <person name="Gibbons H.S."/>
            <person name="Gu W."/>
            <person name="Jaissle J."/>
            <person name="Johnson S.L."/>
            <person name="Koroleva G.I."/>
            <person name="Ladner J.T."/>
            <person name="Lo C.-C."/>
            <person name="Minogue T.D."/>
            <person name="Munk C."/>
            <person name="Palacios G.F."/>
            <person name="Redden C.L."/>
            <person name="Rosenzweig C.N."/>
            <person name="Scholz M.B."/>
            <person name="Teshima H."/>
            <person name="Xu Y."/>
        </authorList>
    </citation>
    <scope>NUCLEOTIDE SEQUENCE [LARGE SCALE GENOMIC DNA]</scope>
    <source>
        <strain evidence="9 11">8244</strain>
    </source>
</reference>
<feature type="transmembrane region" description="Helical" evidence="7">
    <location>
        <begin position="69"/>
        <end position="93"/>
    </location>
</feature>
<evidence type="ECO:0000256" key="5">
    <source>
        <dbReference type="ARBA" id="ARBA00022989"/>
    </source>
</evidence>
<accession>A0A090ZDF4</accession>
<keyword evidence="2 7" id="KW-0813">Transport</keyword>
<proteinExistence type="inferred from homology"/>
<dbReference type="RefSeq" id="WP_036619647.1">
    <property type="nucleotide sequence ID" value="NZ_BGML01000016.1"/>
</dbReference>
<feature type="domain" description="ABC transmembrane type-1" evidence="8">
    <location>
        <begin position="70"/>
        <end position="262"/>
    </location>
</feature>
<feature type="transmembrane region" description="Helical" evidence="7">
    <location>
        <begin position="182"/>
        <end position="207"/>
    </location>
</feature>
<dbReference type="GeneID" id="77011396"/>
<dbReference type="EMBL" id="JMQA01000027">
    <property type="protein sequence ID" value="KFN08642.1"/>
    <property type="molecule type" value="Genomic_DNA"/>
</dbReference>
<comment type="similarity">
    <text evidence="7">Belongs to the binding-protein-dependent transport system permease family.</text>
</comment>
<dbReference type="EMBL" id="WNZZ01000021">
    <property type="protein sequence ID" value="MUG25091.1"/>
    <property type="molecule type" value="Genomic_DNA"/>
</dbReference>
<evidence type="ECO:0000256" key="6">
    <source>
        <dbReference type="ARBA" id="ARBA00023136"/>
    </source>
</evidence>
<evidence type="ECO:0000313" key="12">
    <source>
        <dbReference type="Proteomes" id="UP000442469"/>
    </source>
</evidence>
<dbReference type="PANTHER" id="PTHR32243:SF18">
    <property type="entry name" value="INNER MEMBRANE ABC TRANSPORTER PERMEASE PROTEIN YCJP"/>
    <property type="match status" value="1"/>
</dbReference>
<evidence type="ECO:0000256" key="2">
    <source>
        <dbReference type="ARBA" id="ARBA00022448"/>
    </source>
</evidence>
<dbReference type="STRING" id="44252.DJ90_5283"/>
<dbReference type="Proteomes" id="UP000442469">
    <property type="component" value="Unassembled WGS sequence"/>
</dbReference>
<evidence type="ECO:0000313" key="9">
    <source>
        <dbReference type="EMBL" id="KFN08642.1"/>
    </source>
</evidence>
<feature type="transmembrane region" description="Helical" evidence="7">
    <location>
        <begin position="139"/>
        <end position="161"/>
    </location>
</feature>
<dbReference type="PANTHER" id="PTHR32243">
    <property type="entry name" value="MALTOSE TRANSPORT SYSTEM PERMEASE-RELATED"/>
    <property type="match status" value="1"/>
</dbReference>
<feature type="transmembrane region" description="Helical" evidence="7">
    <location>
        <begin position="12"/>
        <end position="30"/>
    </location>
</feature>
<keyword evidence="6 7" id="KW-0472">Membrane</keyword>
<dbReference type="PROSITE" id="PS50928">
    <property type="entry name" value="ABC_TM1"/>
    <property type="match status" value="1"/>
</dbReference>
<evidence type="ECO:0000256" key="4">
    <source>
        <dbReference type="ARBA" id="ARBA00022692"/>
    </source>
</evidence>
<protein>
    <submittedName>
        <fullName evidence="10">ABC transporter permease subunit</fullName>
    </submittedName>
    <submittedName>
        <fullName evidence="9">Binding--dependent transport system inner membrane component family protein</fullName>
    </submittedName>
</protein>
<dbReference type="InterPro" id="IPR035906">
    <property type="entry name" value="MetI-like_sf"/>
</dbReference>
<dbReference type="Pfam" id="PF00528">
    <property type="entry name" value="BPD_transp_1"/>
    <property type="match status" value="1"/>
</dbReference>
<feature type="transmembrane region" description="Helical" evidence="7">
    <location>
        <begin position="105"/>
        <end position="127"/>
    </location>
</feature>
<keyword evidence="3" id="KW-1003">Cell membrane</keyword>
<evidence type="ECO:0000313" key="11">
    <source>
        <dbReference type="Proteomes" id="UP000029278"/>
    </source>
</evidence>
<keyword evidence="4 7" id="KW-0812">Transmembrane</keyword>
<reference evidence="10 12" key="2">
    <citation type="submission" date="2019-11" db="EMBL/GenBank/DDBJ databases">
        <title>Draft genome sequences of five Paenibacillus species of dairy origin.</title>
        <authorList>
            <person name="Olajide A.M."/>
            <person name="Chen S."/>
            <person name="Lapointe G."/>
        </authorList>
    </citation>
    <scope>NUCLEOTIDE SEQUENCE [LARGE SCALE GENOMIC DNA]</scope>
    <source>
        <strain evidence="10 12">3CT49</strain>
    </source>
</reference>
<gene>
    <name evidence="9" type="ORF">DJ90_5283</name>
    <name evidence="10" type="ORF">GNQ08_22250</name>
</gene>
<dbReference type="GO" id="GO:0055085">
    <property type="term" value="P:transmembrane transport"/>
    <property type="evidence" value="ECO:0007669"/>
    <property type="project" value="InterPro"/>
</dbReference>
<dbReference type="HOGENOM" id="CLU_016047_1_2_9"/>
<comment type="subcellular location">
    <subcellularLocation>
        <location evidence="1 7">Cell membrane</location>
        <topology evidence="1 7">Multi-pass membrane protein</topology>
    </subcellularLocation>
</comment>
<dbReference type="Proteomes" id="UP000029278">
    <property type="component" value="Unassembled WGS sequence"/>
</dbReference>
<dbReference type="CDD" id="cd06261">
    <property type="entry name" value="TM_PBP2"/>
    <property type="match status" value="1"/>
</dbReference>
<evidence type="ECO:0000313" key="10">
    <source>
        <dbReference type="EMBL" id="MUG25091.1"/>
    </source>
</evidence>
<dbReference type="InterPro" id="IPR050901">
    <property type="entry name" value="BP-dep_ABC_trans_perm"/>
</dbReference>
<evidence type="ECO:0000256" key="3">
    <source>
        <dbReference type="ARBA" id="ARBA00022475"/>
    </source>
</evidence>
<dbReference type="PATRIC" id="fig|44252.3.peg.2934"/>
<comment type="caution">
    <text evidence="9">The sequence shown here is derived from an EMBL/GenBank/DDBJ whole genome shotgun (WGS) entry which is preliminary data.</text>
</comment>
<keyword evidence="11" id="KW-1185">Reference proteome</keyword>
<dbReference type="AlphaFoldDB" id="A0A090ZDF4"/>
<dbReference type="SUPFAM" id="SSF161098">
    <property type="entry name" value="MetI-like"/>
    <property type="match status" value="1"/>
</dbReference>
<dbReference type="OrthoDB" id="9810086at2"/>
<organism evidence="9 11">
    <name type="scientific">Paenibacillus macerans</name>
    <name type="common">Bacillus macerans</name>
    <dbReference type="NCBI Taxonomy" id="44252"/>
    <lineage>
        <taxon>Bacteria</taxon>
        <taxon>Bacillati</taxon>
        <taxon>Bacillota</taxon>
        <taxon>Bacilli</taxon>
        <taxon>Bacillales</taxon>
        <taxon>Paenibacillaceae</taxon>
        <taxon>Paenibacillus</taxon>
    </lineage>
</organism>
<name>A0A090ZDF4_PAEMA</name>
<dbReference type="InterPro" id="IPR000515">
    <property type="entry name" value="MetI-like"/>
</dbReference>
<evidence type="ECO:0000256" key="1">
    <source>
        <dbReference type="ARBA" id="ARBA00004651"/>
    </source>
</evidence>
<evidence type="ECO:0000259" key="8">
    <source>
        <dbReference type="PROSITE" id="PS50928"/>
    </source>
</evidence>
<feature type="transmembrane region" description="Helical" evidence="7">
    <location>
        <begin position="241"/>
        <end position="260"/>
    </location>
</feature>
<dbReference type="GO" id="GO:0005886">
    <property type="term" value="C:plasma membrane"/>
    <property type="evidence" value="ECO:0007669"/>
    <property type="project" value="UniProtKB-SubCell"/>
</dbReference>
<sequence>MKKYYAEKSALYLLLLLFIVLFLFPIYWAVTTSFKSVGQIMKVPPEFFPSKWVLQNYVEVFTEHQIGTYFLNSLIVAVVTTLCTCLAATFAGYGFSRFKFSGKAFWQYAIIVMRMVPGLVFIIPYYIIFQKLGILDTLFGLIIVYITASLPLAIWLFMGFFDELPAEMFEAAKIDGSSEFGIYWRIALPLIVPGIVVASILVFLAAYNEFSLSLVLVFTDQNKTLPLGISGMIQLQKDTPFGTLAAAGTIAFIPALILALTTQKYVQAGITAGAVKG</sequence>
<evidence type="ECO:0000256" key="7">
    <source>
        <dbReference type="RuleBase" id="RU363032"/>
    </source>
</evidence>